<gene>
    <name evidence="2" type="primary">LOC106459029</name>
</gene>
<proteinExistence type="predicted"/>
<evidence type="ECO:0000313" key="1">
    <source>
        <dbReference type="Proteomes" id="UP000694941"/>
    </source>
</evidence>
<name>A0ABM1B3H5_LIMPO</name>
<keyword evidence="1" id="KW-1185">Reference proteome</keyword>
<dbReference type="RefSeq" id="XP_013774054.1">
    <property type="nucleotide sequence ID" value="XM_013918600.2"/>
</dbReference>
<reference evidence="2" key="1">
    <citation type="submission" date="2025-08" db="UniProtKB">
        <authorList>
            <consortium name="RefSeq"/>
        </authorList>
    </citation>
    <scope>IDENTIFICATION</scope>
    <source>
        <tissue evidence="2">Muscle</tissue>
    </source>
</reference>
<accession>A0ABM1B3H5</accession>
<sequence>MSDSVDSGTKPCCALAAGPKKDCCVDKKCCKEGKQGECCDEKKKDCCKEGATCCKSVEPDCCSDKEKCKCNPENCPCSK</sequence>
<organism evidence="1 2">
    <name type="scientific">Limulus polyphemus</name>
    <name type="common">Atlantic horseshoe crab</name>
    <dbReference type="NCBI Taxonomy" id="6850"/>
    <lineage>
        <taxon>Eukaryota</taxon>
        <taxon>Metazoa</taxon>
        <taxon>Ecdysozoa</taxon>
        <taxon>Arthropoda</taxon>
        <taxon>Chelicerata</taxon>
        <taxon>Merostomata</taxon>
        <taxon>Xiphosura</taxon>
        <taxon>Limulidae</taxon>
        <taxon>Limulus</taxon>
    </lineage>
</organism>
<protein>
    <submittedName>
        <fullName evidence="2">Metallothionein-1-like</fullName>
    </submittedName>
</protein>
<dbReference type="GeneID" id="106459029"/>
<dbReference type="Proteomes" id="UP000694941">
    <property type="component" value="Unplaced"/>
</dbReference>
<evidence type="ECO:0000313" key="2">
    <source>
        <dbReference type="RefSeq" id="XP_013774054.1"/>
    </source>
</evidence>